<dbReference type="EMBL" id="QRVJ01000037">
    <property type="protein sequence ID" value="RGS32227.1"/>
    <property type="molecule type" value="Genomic_DNA"/>
</dbReference>
<organism evidence="2 3">
    <name type="scientific">Bacteroides cellulosilyticus</name>
    <dbReference type="NCBI Taxonomy" id="246787"/>
    <lineage>
        <taxon>Bacteria</taxon>
        <taxon>Pseudomonadati</taxon>
        <taxon>Bacteroidota</taxon>
        <taxon>Bacteroidia</taxon>
        <taxon>Bacteroidales</taxon>
        <taxon>Bacteroidaceae</taxon>
        <taxon>Bacteroides</taxon>
    </lineage>
</organism>
<name>A0A412I5M4_9BACE</name>
<dbReference type="GO" id="GO:0008889">
    <property type="term" value="F:glycerophosphodiester phosphodiesterase activity"/>
    <property type="evidence" value="ECO:0007669"/>
    <property type="project" value="TreeGrafter"/>
</dbReference>
<evidence type="ECO:0000313" key="2">
    <source>
        <dbReference type="EMBL" id="RGS32227.1"/>
    </source>
</evidence>
<dbReference type="GO" id="GO:0005886">
    <property type="term" value="C:plasma membrane"/>
    <property type="evidence" value="ECO:0007669"/>
    <property type="project" value="TreeGrafter"/>
</dbReference>
<dbReference type="GO" id="GO:0006644">
    <property type="term" value="P:phospholipid metabolic process"/>
    <property type="evidence" value="ECO:0007669"/>
    <property type="project" value="TreeGrafter"/>
</dbReference>
<proteinExistence type="predicted"/>
<reference evidence="2 3" key="1">
    <citation type="submission" date="2018-08" db="EMBL/GenBank/DDBJ databases">
        <title>A genome reference for cultivated species of the human gut microbiota.</title>
        <authorList>
            <person name="Zou Y."/>
            <person name="Xue W."/>
            <person name="Luo G."/>
        </authorList>
    </citation>
    <scope>NUCLEOTIDE SEQUENCE [LARGE SCALE GENOMIC DNA]</scope>
    <source>
        <strain evidence="2 3">AF22-3AC</strain>
    </source>
</reference>
<dbReference type="RefSeq" id="WP_118403856.1">
    <property type="nucleotide sequence ID" value="NZ_JADNFX010000011.1"/>
</dbReference>
<dbReference type="Gene3D" id="3.20.20.190">
    <property type="entry name" value="Phosphatidylinositol (PI) phosphodiesterase"/>
    <property type="match status" value="1"/>
</dbReference>
<feature type="domain" description="GP-PDE" evidence="1">
    <location>
        <begin position="45"/>
        <end position="153"/>
    </location>
</feature>
<dbReference type="GO" id="GO:0006580">
    <property type="term" value="P:ethanolamine metabolic process"/>
    <property type="evidence" value="ECO:0007669"/>
    <property type="project" value="TreeGrafter"/>
</dbReference>
<dbReference type="PROSITE" id="PS51704">
    <property type="entry name" value="GP_PDE"/>
    <property type="match status" value="1"/>
</dbReference>
<dbReference type="SUPFAM" id="SSF51695">
    <property type="entry name" value="PLC-like phosphodiesterases"/>
    <property type="match status" value="1"/>
</dbReference>
<evidence type="ECO:0000259" key="1">
    <source>
        <dbReference type="PROSITE" id="PS51704"/>
    </source>
</evidence>
<gene>
    <name evidence="2" type="ORF">DWX97_24140</name>
</gene>
<dbReference type="AlphaFoldDB" id="A0A412I5M4"/>
<dbReference type="CDD" id="cd08566">
    <property type="entry name" value="GDPD_AtGDE_like"/>
    <property type="match status" value="1"/>
</dbReference>
<dbReference type="PANTHER" id="PTHR46320">
    <property type="entry name" value="GLYCEROPHOSPHODIESTER PHOSPHODIESTERASE 1"/>
    <property type="match status" value="1"/>
</dbReference>
<accession>A0A412I5M4</accession>
<dbReference type="InterPro" id="IPR030395">
    <property type="entry name" value="GP_PDE_dom"/>
</dbReference>
<dbReference type="PANTHER" id="PTHR46320:SF1">
    <property type="entry name" value="GLYCEROPHOSPHODIESTER PHOSPHODIESTERASE 1"/>
    <property type="match status" value="1"/>
</dbReference>
<protein>
    <recommendedName>
        <fullName evidence="1">GP-PDE domain-containing protein</fullName>
    </recommendedName>
</protein>
<dbReference type="Proteomes" id="UP000283341">
    <property type="component" value="Unassembled WGS sequence"/>
</dbReference>
<dbReference type="InterPro" id="IPR017946">
    <property type="entry name" value="PLC-like_Pdiesterase_TIM-brl"/>
</dbReference>
<sequence>MRKLLLLFLFLGGVGLQLCYSQSQPLPIENLIDIFNNPIKYPNYIMISAHRGYWKDYPENSLPAIQAAIDLGADMVEFDITKSDDDILYLLHDYGLDRLTTGHGIVRKGEGATFEYYKSWDELKNLKLKEVTGEVSQYKLATLREALLKCKDKVLVSIDKAENIIPQMYYLVKELGMVNQVTFKTKIQFFPTPKSIKDLVTSEEDKEQLVKMFTPTVYSELLDKDPDLINKMKTFIEAGCEGFEMIYFQDSDPMITRPVTVEGTPYDNILNWLKVKNTRVIQFPMWPETEKGCWVPRKFNYSIINLKGTDRRCDWDWLLKVAHAPDVVISDRLEILFDYLKTIGKRSLD</sequence>
<dbReference type="Pfam" id="PF03009">
    <property type="entry name" value="GDPD"/>
    <property type="match status" value="1"/>
</dbReference>
<dbReference type="GO" id="GO:0070291">
    <property type="term" value="P:N-acylethanolamine metabolic process"/>
    <property type="evidence" value="ECO:0007669"/>
    <property type="project" value="TreeGrafter"/>
</dbReference>
<comment type="caution">
    <text evidence="2">The sequence shown here is derived from an EMBL/GenBank/DDBJ whole genome shotgun (WGS) entry which is preliminary data.</text>
</comment>
<evidence type="ECO:0000313" key="3">
    <source>
        <dbReference type="Proteomes" id="UP000283341"/>
    </source>
</evidence>